<dbReference type="GO" id="GO:0006401">
    <property type="term" value="P:RNA catabolic process"/>
    <property type="evidence" value="ECO:0007669"/>
    <property type="project" value="InterPro"/>
</dbReference>
<dbReference type="SUPFAM" id="SSF143011">
    <property type="entry name" value="RelE-like"/>
    <property type="match status" value="1"/>
</dbReference>
<evidence type="ECO:0000256" key="5">
    <source>
        <dbReference type="ARBA" id="ARBA00022801"/>
    </source>
</evidence>
<keyword evidence="2" id="KW-1277">Toxin-antitoxin system</keyword>
<dbReference type="Pfam" id="PF06769">
    <property type="entry name" value="YoeB_toxin"/>
    <property type="match status" value="1"/>
</dbReference>
<dbReference type="InterPro" id="IPR009614">
    <property type="entry name" value="YoeB_toxin"/>
</dbReference>
<evidence type="ECO:0000256" key="6">
    <source>
        <dbReference type="ARBA" id="ARBA00030388"/>
    </source>
</evidence>
<keyword evidence="4" id="KW-0255">Endonuclease</keyword>
<dbReference type="AlphaFoldDB" id="A0A4Q2USU6"/>
<keyword evidence="8" id="KW-1185">Reference proteome</keyword>
<evidence type="ECO:0000256" key="4">
    <source>
        <dbReference type="ARBA" id="ARBA00022759"/>
    </source>
</evidence>
<evidence type="ECO:0000256" key="3">
    <source>
        <dbReference type="ARBA" id="ARBA00022722"/>
    </source>
</evidence>
<protein>
    <recommendedName>
        <fullName evidence="6">Putative mRNA interferase YoeB</fullName>
    </recommendedName>
</protein>
<comment type="similarity">
    <text evidence="1">Belongs to the YoeB family.</text>
</comment>
<evidence type="ECO:0000256" key="1">
    <source>
        <dbReference type="ARBA" id="ARBA00008172"/>
    </source>
</evidence>
<sequence>MKSQRSVKRDITFSLKALGDLQSWMTENPKIAQKIAEFAEECARTPFDGKGKPEPLKHGIYKTYWSRRLETGHRFIYKVDDSAVYIASCKGHYDDK</sequence>
<dbReference type="RefSeq" id="WP_129599343.1">
    <property type="nucleotide sequence ID" value="NZ_SBLB01000001.1"/>
</dbReference>
<organism evidence="7 8">
    <name type="scientific">Spirosoma sordidisoli</name>
    <dbReference type="NCBI Taxonomy" id="2502893"/>
    <lineage>
        <taxon>Bacteria</taxon>
        <taxon>Pseudomonadati</taxon>
        <taxon>Bacteroidota</taxon>
        <taxon>Cytophagia</taxon>
        <taxon>Cytophagales</taxon>
        <taxon>Cytophagaceae</taxon>
        <taxon>Spirosoma</taxon>
    </lineage>
</organism>
<dbReference type="InterPro" id="IPR035093">
    <property type="entry name" value="RelE/ParE_toxin_dom_sf"/>
</dbReference>
<gene>
    <name evidence="7" type="ORF">EQG79_01505</name>
</gene>
<proteinExistence type="inferred from homology"/>
<keyword evidence="5" id="KW-0378">Hydrolase</keyword>
<dbReference type="NCBIfam" id="TIGR02116">
    <property type="entry name" value="toxin_Txe_YoeB"/>
    <property type="match status" value="1"/>
</dbReference>
<dbReference type="GO" id="GO:0004519">
    <property type="term" value="F:endonuclease activity"/>
    <property type="evidence" value="ECO:0007669"/>
    <property type="project" value="UniProtKB-KW"/>
</dbReference>
<dbReference type="GO" id="GO:0045892">
    <property type="term" value="P:negative regulation of DNA-templated transcription"/>
    <property type="evidence" value="ECO:0007669"/>
    <property type="project" value="TreeGrafter"/>
</dbReference>
<evidence type="ECO:0000256" key="2">
    <source>
        <dbReference type="ARBA" id="ARBA00022649"/>
    </source>
</evidence>
<evidence type="ECO:0000313" key="7">
    <source>
        <dbReference type="EMBL" id="RYC70855.1"/>
    </source>
</evidence>
<reference evidence="7 8" key="1">
    <citation type="submission" date="2019-01" db="EMBL/GenBank/DDBJ databases">
        <title>Spirosoma flava sp. nov., a propanil-degrading bacterium isolated from herbicide-contaminated soil.</title>
        <authorList>
            <person name="Zhang L."/>
            <person name="Jiang J.-D."/>
        </authorList>
    </citation>
    <scope>NUCLEOTIDE SEQUENCE [LARGE SCALE GENOMIC DNA]</scope>
    <source>
        <strain evidence="7 8">TY50</strain>
    </source>
</reference>
<dbReference type="GO" id="GO:0016787">
    <property type="term" value="F:hydrolase activity"/>
    <property type="evidence" value="ECO:0007669"/>
    <property type="project" value="UniProtKB-KW"/>
</dbReference>
<dbReference type="PANTHER" id="PTHR38039:SF1">
    <property type="entry name" value="TOXIN YOEB"/>
    <property type="match status" value="1"/>
</dbReference>
<keyword evidence="3" id="KW-0540">Nuclease</keyword>
<dbReference type="PANTHER" id="PTHR38039">
    <property type="entry name" value="TOXIN YOEB"/>
    <property type="match status" value="1"/>
</dbReference>
<dbReference type="Gene3D" id="3.30.2310.20">
    <property type="entry name" value="RelE-like"/>
    <property type="match status" value="1"/>
</dbReference>
<accession>A0A4Q2USU6</accession>
<evidence type="ECO:0000313" key="8">
    <source>
        <dbReference type="Proteomes" id="UP000290407"/>
    </source>
</evidence>
<dbReference type="EMBL" id="SBLB01000001">
    <property type="protein sequence ID" value="RYC70855.1"/>
    <property type="molecule type" value="Genomic_DNA"/>
</dbReference>
<dbReference type="Proteomes" id="UP000290407">
    <property type="component" value="Unassembled WGS sequence"/>
</dbReference>
<name>A0A4Q2USU6_9BACT</name>
<comment type="caution">
    <text evidence="7">The sequence shown here is derived from an EMBL/GenBank/DDBJ whole genome shotgun (WGS) entry which is preliminary data.</text>
</comment>